<dbReference type="GO" id="GO:0016491">
    <property type="term" value="F:oxidoreductase activity"/>
    <property type="evidence" value="ECO:0007669"/>
    <property type="project" value="UniProtKB-KW"/>
</dbReference>
<feature type="binding site" evidence="4">
    <location>
        <position position="263"/>
    </location>
    <ligand>
        <name>FAD</name>
        <dbReference type="ChEBI" id="CHEBI:57692"/>
    </ligand>
</feature>
<evidence type="ECO:0000313" key="6">
    <source>
        <dbReference type="EMBL" id="AKJ70261.1"/>
    </source>
</evidence>
<dbReference type="InterPro" id="IPR050703">
    <property type="entry name" value="Flavin_MAO"/>
</dbReference>
<proteinExistence type="inferred from homology"/>
<dbReference type="SUPFAM" id="SSF51905">
    <property type="entry name" value="FAD/NAD(P)-binding domain"/>
    <property type="match status" value="1"/>
</dbReference>
<dbReference type="RefSeq" id="WP_047212380.1">
    <property type="nucleotide sequence ID" value="NZ_CP011568.3"/>
</dbReference>
<comment type="cofactor">
    <cofactor evidence="1">
        <name>FAD</name>
        <dbReference type="ChEBI" id="CHEBI:57692"/>
    </cofactor>
</comment>
<feature type="domain" description="Amine oxidase" evidence="5">
    <location>
        <begin position="45"/>
        <end position="460"/>
    </location>
</feature>
<dbReference type="Pfam" id="PF01593">
    <property type="entry name" value="Amino_oxidase"/>
    <property type="match status" value="1"/>
</dbReference>
<evidence type="ECO:0000256" key="1">
    <source>
        <dbReference type="ARBA" id="ARBA00001974"/>
    </source>
</evidence>
<evidence type="ECO:0000256" key="2">
    <source>
        <dbReference type="ARBA" id="ARBA00005995"/>
    </source>
</evidence>
<dbReference type="OrthoDB" id="3972913at2"/>
<dbReference type="Gene3D" id="3.90.660.10">
    <property type="match status" value="1"/>
</dbReference>
<evidence type="ECO:0000259" key="5">
    <source>
        <dbReference type="Pfam" id="PF01593"/>
    </source>
</evidence>
<keyword evidence="7" id="KW-1185">Reference proteome</keyword>
<comment type="similarity">
    <text evidence="2">Belongs to the flavin monoamine oxidase family.</text>
</comment>
<protein>
    <submittedName>
        <fullName evidence="6">Amine oxidase N</fullName>
    </submittedName>
</protein>
<dbReference type="AlphaFoldDB" id="A0A0G3EQ80"/>
<name>A0A0G3EQ80_9BURK</name>
<accession>A0A0G3EQ80</accession>
<dbReference type="Gene3D" id="3.50.50.60">
    <property type="entry name" value="FAD/NAD(P)-binding domain"/>
    <property type="match status" value="1"/>
</dbReference>
<reference evidence="7" key="1">
    <citation type="submission" date="2015-06" db="EMBL/GenBank/DDBJ databases">
        <authorList>
            <person name="Lim Y.L."/>
            <person name="Ee R."/>
            <person name="Yong D."/>
            <person name="How K.Y."/>
            <person name="Yin W.F."/>
            <person name="Chan K.G."/>
        </authorList>
    </citation>
    <scope>NUCLEOTIDE SEQUENCE [LARGE SCALE GENOMIC DNA]</scope>
    <source>
        <strain evidence="7">DSM 25325</strain>
    </source>
</reference>
<dbReference type="EMBL" id="CP011568">
    <property type="protein sequence ID" value="AKJ70261.1"/>
    <property type="molecule type" value="Genomic_DNA"/>
</dbReference>
<dbReference type="PANTHER" id="PTHR43563:SF1">
    <property type="entry name" value="AMINE OXIDASE [FLAVIN-CONTAINING] B"/>
    <property type="match status" value="1"/>
</dbReference>
<dbReference type="PRINTS" id="PR00757">
    <property type="entry name" value="AMINEOXDASEF"/>
</dbReference>
<dbReference type="Proteomes" id="UP000036700">
    <property type="component" value="Chromosome"/>
</dbReference>
<dbReference type="InterPro" id="IPR001613">
    <property type="entry name" value="Flavin_amine_oxidase"/>
</dbReference>
<dbReference type="Gene3D" id="1.10.405.10">
    <property type="entry name" value="Guanine Nucleotide Dissociation Inhibitor, domain 1"/>
    <property type="match status" value="1"/>
</dbReference>
<feature type="binding site" evidence="4">
    <location>
        <begin position="65"/>
        <end position="66"/>
    </location>
    <ligand>
        <name>FAD</name>
        <dbReference type="ChEBI" id="CHEBI:57692"/>
    </ligand>
</feature>
<dbReference type="STRING" id="445709.ABW99_20670"/>
<dbReference type="KEGG" id="ptx:ABW99_20670"/>
<sequence length="467" mass="50119">MRNTSDGLSIAPGRAATQGLNSPAALDRAALPDSEYDVVVVGAGFAGLTAARELGCRGLRVAIVEARDRIGGRTFVAEQDGQKYEIGGTWIHWGQPYVWNEIHRYGLTITESLSGAADTMSILSADGLVTDTAEAIGTDLEQILTAYCDIDGAQGRVAFANPHAASPELLASTDALSLADRFAMIPAAGRQRDLLLSFLTMNAATDPAKGGFHDQLRWWALGEYSADSLLKRLGRYKIAEGTSALALALLKDANADLALGHPVSQISVVDGAVRVRTKAMEIRCKAVVVAAPLNVLGDIDFTSGVSHERLAAQRERHVCAGTKFIARVDRSVGAWVGFAPFPNPLTMVVADREVGGKSVLVGFGPDDSIDLGDIRLIESELRKFLPGVVVEEVFAHDWTNDPYAKGGWTWFSPGQTSRVLNELQTPAPPLFFANTDWASGWRGFIDGAIEEGIRSARDLLSYLRASR</sequence>
<gene>
    <name evidence="6" type="ORF">ABW99_20670</name>
</gene>
<keyword evidence="3" id="KW-0560">Oxidoreductase</keyword>
<dbReference type="InterPro" id="IPR036188">
    <property type="entry name" value="FAD/NAD-bd_sf"/>
</dbReference>
<evidence type="ECO:0000256" key="4">
    <source>
        <dbReference type="PIRSR" id="PIRSR601613-1"/>
    </source>
</evidence>
<evidence type="ECO:0000313" key="7">
    <source>
        <dbReference type="Proteomes" id="UP000036700"/>
    </source>
</evidence>
<dbReference type="PATRIC" id="fig|445709.3.peg.4334"/>
<organism evidence="6 7">
    <name type="scientific">Pandoraea thiooxydans</name>
    <dbReference type="NCBI Taxonomy" id="445709"/>
    <lineage>
        <taxon>Bacteria</taxon>
        <taxon>Pseudomonadati</taxon>
        <taxon>Pseudomonadota</taxon>
        <taxon>Betaproteobacteria</taxon>
        <taxon>Burkholderiales</taxon>
        <taxon>Burkholderiaceae</taxon>
        <taxon>Pandoraea</taxon>
    </lineage>
</organism>
<dbReference type="InterPro" id="IPR002937">
    <property type="entry name" value="Amino_oxidase"/>
</dbReference>
<feature type="binding site" evidence="4">
    <location>
        <position position="363"/>
    </location>
    <ligand>
        <name>substrate</name>
    </ligand>
</feature>
<dbReference type="PANTHER" id="PTHR43563">
    <property type="entry name" value="AMINE OXIDASE"/>
    <property type="match status" value="1"/>
</dbReference>
<evidence type="ECO:0000256" key="3">
    <source>
        <dbReference type="ARBA" id="ARBA00023002"/>
    </source>
</evidence>